<dbReference type="AlphaFoldDB" id="A0A094WIV3"/>
<organism evidence="2 4">
    <name type="scientific">Alkalihalobacillus alcalophilus ATCC 27647 = CGMCC 1.3604</name>
    <dbReference type="NCBI Taxonomy" id="1218173"/>
    <lineage>
        <taxon>Bacteria</taxon>
        <taxon>Bacillati</taxon>
        <taxon>Bacillota</taxon>
        <taxon>Bacilli</taxon>
        <taxon>Bacillales</taxon>
        <taxon>Bacillaceae</taxon>
        <taxon>Alkalihalobacillus</taxon>
    </lineage>
</organism>
<sequence length="86" mass="10139">MFTGEEVTVKLRVDSSIEEYVYRAFPTAQKINVYKGKYTIFDVKVLGMDGILFWILGQQDRVKVISPEELRNKVKDIIFRMTKIYK</sequence>
<evidence type="ECO:0000259" key="1">
    <source>
        <dbReference type="Pfam" id="PF25583"/>
    </source>
</evidence>
<proteinExistence type="predicted"/>
<gene>
    <name evidence="3" type="ORF">AJ85_18075</name>
    <name evidence="2" type="ORF">BALCAV_0219680</name>
</gene>
<dbReference type="STRING" id="1218173.BALCAV_0219680"/>
<dbReference type="EMBL" id="JALP01000241">
    <property type="protein sequence ID" value="THG89374.1"/>
    <property type="molecule type" value="Genomic_DNA"/>
</dbReference>
<feature type="domain" description="WCX" evidence="1">
    <location>
        <begin position="6"/>
        <end position="80"/>
    </location>
</feature>
<evidence type="ECO:0000313" key="4">
    <source>
        <dbReference type="Proteomes" id="UP000002754"/>
    </source>
</evidence>
<keyword evidence="4" id="KW-1185">Reference proteome</keyword>
<dbReference type="Pfam" id="PF25583">
    <property type="entry name" value="WCX"/>
    <property type="match status" value="1"/>
</dbReference>
<dbReference type="EMBL" id="ALPT02000096">
    <property type="protein sequence ID" value="KGA95873.1"/>
    <property type="molecule type" value="Genomic_DNA"/>
</dbReference>
<evidence type="ECO:0000313" key="5">
    <source>
        <dbReference type="Proteomes" id="UP000297014"/>
    </source>
</evidence>
<evidence type="ECO:0000313" key="3">
    <source>
        <dbReference type="EMBL" id="THG89374.1"/>
    </source>
</evidence>
<dbReference type="OrthoDB" id="9772503at2"/>
<dbReference type="Proteomes" id="UP000297014">
    <property type="component" value="Unassembled WGS sequence"/>
</dbReference>
<dbReference type="Proteomes" id="UP000002754">
    <property type="component" value="Unassembled WGS sequence"/>
</dbReference>
<name>A0A094WIV3_ALKAL</name>
<evidence type="ECO:0000313" key="2">
    <source>
        <dbReference type="EMBL" id="KGA95873.1"/>
    </source>
</evidence>
<reference evidence="3 5" key="2">
    <citation type="submission" date="2014-01" db="EMBL/GenBank/DDBJ databases">
        <title>Draft genome sequencing of Bacillus alcalophilus CGMCC 1.3604.</title>
        <authorList>
            <person name="Yang J."/>
            <person name="Diao L."/>
            <person name="Yang S."/>
        </authorList>
    </citation>
    <scope>NUCLEOTIDE SEQUENCE [LARGE SCALE GENOMIC DNA]</scope>
    <source>
        <strain evidence="3 5">CGMCC 1.3604</strain>
    </source>
</reference>
<dbReference type="InterPro" id="IPR057727">
    <property type="entry name" value="WCX_dom"/>
</dbReference>
<protein>
    <recommendedName>
        <fullName evidence="1">WCX domain-containing protein</fullName>
    </recommendedName>
</protein>
<reference evidence="2 4" key="1">
    <citation type="journal article" date="2014" name="Genome Announc.">
        <title>Draft Genome Sequence of Bacillus alcalophilus AV1934, a Classic Alkaliphile Isolated from Human Feces in 1934.</title>
        <authorList>
            <person name="Attie O."/>
            <person name="Jayaprakash A."/>
            <person name="Shah H."/>
            <person name="Paulsen I.T."/>
            <person name="Morino M."/>
            <person name="Takahashi Y."/>
            <person name="Narumi I."/>
            <person name="Sachidanandam R."/>
            <person name="Satoh K."/>
            <person name="Ito M."/>
            <person name="Krulwich T.A."/>
        </authorList>
    </citation>
    <scope>NUCLEOTIDE SEQUENCE [LARGE SCALE GENOMIC DNA]</scope>
    <source>
        <strain evidence="2 4">AV1934</strain>
    </source>
</reference>
<accession>A0A094WIV3</accession>
<comment type="caution">
    <text evidence="2">The sequence shown here is derived from an EMBL/GenBank/DDBJ whole genome shotgun (WGS) entry which is preliminary data.</text>
</comment>